<dbReference type="SUPFAM" id="SSF47694">
    <property type="entry name" value="Cytochrome c oxidase subunit h"/>
    <property type="match status" value="1"/>
</dbReference>
<name>A0AAW1NRY9_9CHLO</name>
<dbReference type="InterPro" id="IPR048280">
    <property type="entry name" value="COX6B-like"/>
</dbReference>
<keyword evidence="7" id="KW-0496">Mitochondrion</keyword>
<evidence type="ECO:0000313" key="13">
    <source>
        <dbReference type="EMBL" id="KAK9796707.1"/>
    </source>
</evidence>
<keyword evidence="6" id="KW-0507">mRNA processing</keyword>
<dbReference type="GO" id="GO:0008380">
    <property type="term" value="P:RNA splicing"/>
    <property type="evidence" value="ECO:0007669"/>
    <property type="project" value="UniProtKB-KW"/>
</dbReference>
<evidence type="ECO:0000256" key="9">
    <source>
        <dbReference type="ARBA" id="ARBA00023187"/>
    </source>
</evidence>
<feature type="region of interest" description="Disordered" evidence="11">
    <location>
        <begin position="174"/>
        <end position="216"/>
    </location>
</feature>
<evidence type="ECO:0000256" key="5">
    <source>
        <dbReference type="ARBA" id="ARBA00011825"/>
    </source>
</evidence>
<evidence type="ECO:0000256" key="4">
    <source>
        <dbReference type="ARBA" id="ARBA00008218"/>
    </source>
</evidence>
<dbReference type="InterPro" id="IPR013957">
    <property type="entry name" value="SNRNP27"/>
</dbReference>
<comment type="caution">
    <text evidence="13">The sequence shown here is derived from an EMBL/GenBank/DDBJ whole genome shotgun (WGS) entry which is preliminary data.</text>
</comment>
<dbReference type="GO" id="GO:0071011">
    <property type="term" value="C:precatalytic spliceosome"/>
    <property type="evidence" value="ECO:0007669"/>
    <property type="project" value="TreeGrafter"/>
</dbReference>
<comment type="subcellular location">
    <subcellularLocation>
        <location evidence="3">Mitochondrion</location>
    </subcellularLocation>
    <subcellularLocation>
        <location evidence="2">Nucleus</location>
    </subcellularLocation>
</comment>
<sequence length="216" mass="24350">MPQQDSAADSTVLKAGRQRCWQVKNLYFDCLEGHSDVGKATAACKSKRQAFVEGCPASWVKHFDALSERKRQSLQSLHANINRSAAAAKDRRDRDRGRPSSRREEPKRPRDDSVERGDGKRRKKASREDSEEAPGMKPVEVDFDADISAEEMQMMQAMGIPFLFDTTQGKHVEDETANAGAVKAKQTRQARQYMNRRGGFNRPLPLERTGEKQEGN</sequence>
<feature type="domain" description="U4/U6.U5 small nuclear ribonucleoprotein 27kDa protein" evidence="12">
    <location>
        <begin position="150"/>
        <end position="205"/>
    </location>
</feature>
<dbReference type="GO" id="GO:0006397">
    <property type="term" value="P:mRNA processing"/>
    <property type="evidence" value="ECO:0007669"/>
    <property type="project" value="UniProtKB-KW"/>
</dbReference>
<dbReference type="Gene3D" id="1.10.10.140">
    <property type="entry name" value="Cytochrome c oxidase, subunit VIb"/>
    <property type="match status" value="1"/>
</dbReference>
<protein>
    <recommendedName>
        <fullName evidence="12">U4/U6.U5 small nuclear ribonucleoprotein 27kDa protein domain-containing protein</fullName>
    </recommendedName>
</protein>
<evidence type="ECO:0000256" key="1">
    <source>
        <dbReference type="ARBA" id="ARBA00003632"/>
    </source>
</evidence>
<keyword evidence="10" id="KW-0539">Nucleus</keyword>
<dbReference type="GO" id="GO:0005739">
    <property type="term" value="C:mitochondrion"/>
    <property type="evidence" value="ECO:0007669"/>
    <property type="project" value="UniProtKB-SubCell"/>
</dbReference>
<comment type="similarity">
    <text evidence="4">Belongs to the SNUT3 family.</text>
</comment>
<dbReference type="PANTHER" id="PTHR31077:SF1">
    <property type="entry name" value="U4_U6.U5 SMALL NUCLEAR RIBONUCLEOPROTEIN 27 KDA PROTEIN"/>
    <property type="match status" value="1"/>
</dbReference>
<feature type="region of interest" description="Disordered" evidence="11">
    <location>
        <begin position="80"/>
        <end position="141"/>
    </location>
</feature>
<evidence type="ECO:0000256" key="8">
    <source>
        <dbReference type="ARBA" id="ARBA00023157"/>
    </source>
</evidence>
<evidence type="ECO:0000256" key="7">
    <source>
        <dbReference type="ARBA" id="ARBA00023128"/>
    </source>
</evidence>
<dbReference type="Proteomes" id="UP001465755">
    <property type="component" value="Unassembled WGS sequence"/>
</dbReference>
<reference evidence="13 14" key="1">
    <citation type="journal article" date="2024" name="Nat. Commun.">
        <title>Phylogenomics reveals the evolutionary origins of lichenization in chlorophyte algae.</title>
        <authorList>
            <person name="Puginier C."/>
            <person name="Libourel C."/>
            <person name="Otte J."/>
            <person name="Skaloud P."/>
            <person name="Haon M."/>
            <person name="Grisel S."/>
            <person name="Petersen M."/>
            <person name="Berrin J.G."/>
            <person name="Delaux P.M."/>
            <person name="Dal Grande F."/>
            <person name="Keller J."/>
        </authorList>
    </citation>
    <scope>NUCLEOTIDE SEQUENCE [LARGE SCALE GENOMIC DNA]</scope>
    <source>
        <strain evidence="13 14">SAG 2036</strain>
    </source>
</reference>
<evidence type="ECO:0000256" key="3">
    <source>
        <dbReference type="ARBA" id="ARBA00004173"/>
    </source>
</evidence>
<organism evidence="13 14">
    <name type="scientific">Symbiochloris irregularis</name>
    <dbReference type="NCBI Taxonomy" id="706552"/>
    <lineage>
        <taxon>Eukaryota</taxon>
        <taxon>Viridiplantae</taxon>
        <taxon>Chlorophyta</taxon>
        <taxon>core chlorophytes</taxon>
        <taxon>Trebouxiophyceae</taxon>
        <taxon>Trebouxiales</taxon>
        <taxon>Trebouxiaceae</taxon>
        <taxon>Symbiochloris</taxon>
    </lineage>
</organism>
<dbReference type="AlphaFoldDB" id="A0AAW1NRY9"/>
<evidence type="ECO:0000313" key="14">
    <source>
        <dbReference type="Proteomes" id="UP001465755"/>
    </source>
</evidence>
<evidence type="ECO:0000256" key="10">
    <source>
        <dbReference type="ARBA" id="ARBA00023242"/>
    </source>
</evidence>
<keyword evidence="9" id="KW-0508">mRNA splicing</keyword>
<evidence type="ECO:0000256" key="2">
    <source>
        <dbReference type="ARBA" id="ARBA00004123"/>
    </source>
</evidence>
<dbReference type="InterPro" id="IPR036549">
    <property type="entry name" value="CX6/COA6-like_sf"/>
</dbReference>
<dbReference type="Pfam" id="PF08648">
    <property type="entry name" value="SNRNP27"/>
    <property type="match status" value="1"/>
</dbReference>
<comment type="subunit">
    <text evidence="5">Part of a tri-snRNP complex.</text>
</comment>
<keyword evidence="14" id="KW-1185">Reference proteome</keyword>
<evidence type="ECO:0000256" key="11">
    <source>
        <dbReference type="SAM" id="MobiDB-lite"/>
    </source>
</evidence>
<proteinExistence type="inferred from homology"/>
<dbReference type="PANTHER" id="PTHR31077">
    <property type="entry name" value="U4/U6.U5 SMALL NUCLEAR RIBONUCLEOPROTEIN 27 KDA PROTEIN"/>
    <property type="match status" value="1"/>
</dbReference>
<accession>A0AAW1NRY9</accession>
<gene>
    <name evidence="13" type="ORF">WJX73_006872</name>
</gene>
<dbReference type="Pfam" id="PF02297">
    <property type="entry name" value="COX6B"/>
    <property type="match status" value="1"/>
</dbReference>
<evidence type="ECO:0000256" key="6">
    <source>
        <dbReference type="ARBA" id="ARBA00022664"/>
    </source>
</evidence>
<evidence type="ECO:0000259" key="12">
    <source>
        <dbReference type="Pfam" id="PF08648"/>
    </source>
</evidence>
<keyword evidence="8" id="KW-1015">Disulfide bond</keyword>
<comment type="function">
    <text evidence="1">May play a role in mRNA splicing.</text>
</comment>
<dbReference type="EMBL" id="JALJOQ010000113">
    <property type="protein sequence ID" value="KAK9796707.1"/>
    <property type="molecule type" value="Genomic_DNA"/>
</dbReference>
<feature type="compositionally biased region" description="Basic and acidic residues" evidence="11">
    <location>
        <begin position="88"/>
        <end position="118"/>
    </location>
</feature>